<dbReference type="GO" id="GO:0005783">
    <property type="term" value="C:endoplasmic reticulum"/>
    <property type="evidence" value="ECO:0007669"/>
    <property type="project" value="TreeGrafter"/>
</dbReference>
<sequence length="271" mass="30812">MHLLVKGFILSGISGLGWMGLFQLSNYLLTHYSKVKNWKISHHHIMNICEALVSGIQAIVSSVCGIIVVASCRHDVMWATNLLAPWYAWIGGSYFVYDTVAMYQVHLASLSKVPVSFMKRISSYLKRRTLLVIHHVVVATVLYPVMVYRSGVGDFFVGCFYCVEFSGPFTNLRIILSRTGLKETRWYLANGLAMIISFTLCRILIFPYMYMAYGAQYNMRVLDVIRTIPLHCNVGSLIVFLPQVHWLRLMILGAIKMLRGKTISEAEEKID</sequence>
<keyword evidence="4 5" id="KW-0472">Membrane</keyword>
<accession>A0AAW0WHF9</accession>
<dbReference type="PROSITE" id="PS50922">
    <property type="entry name" value="TLC"/>
    <property type="match status" value="1"/>
</dbReference>
<dbReference type="Pfam" id="PF03798">
    <property type="entry name" value="TRAM_LAG1_CLN8"/>
    <property type="match status" value="1"/>
</dbReference>
<reference evidence="8 9" key="1">
    <citation type="journal article" date="2024" name="BMC Genomics">
        <title>Genome assembly of redclaw crayfish (Cherax quadricarinatus) provides insights into its immune adaptation and hypoxia tolerance.</title>
        <authorList>
            <person name="Liu Z."/>
            <person name="Zheng J."/>
            <person name="Li H."/>
            <person name="Fang K."/>
            <person name="Wang S."/>
            <person name="He J."/>
            <person name="Zhou D."/>
            <person name="Weng S."/>
            <person name="Chi M."/>
            <person name="Gu Z."/>
            <person name="He J."/>
            <person name="Li F."/>
            <person name="Wang M."/>
        </authorList>
    </citation>
    <scope>NUCLEOTIDE SEQUENCE [LARGE SCALE GENOMIC DNA]</scope>
    <source>
        <strain evidence="8">ZL_2023a</strain>
    </source>
</reference>
<keyword evidence="9" id="KW-1185">Reference proteome</keyword>
<comment type="caution">
    <text evidence="8">The sequence shown here is derived from an EMBL/GenBank/DDBJ whole genome shotgun (WGS) entry which is preliminary data.</text>
</comment>
<name>A0AAW0WHF9_CHEQU</name>
<protein>
    <recommendedName>
        <fullName evidence="7">TLC domain-containing protein</fullName>
    </recommendedName>
</protein>
<dbReference type="PANTHER" id="PTHR13439">
    <property type="entry name" value="CT120 PROTEIN"/>
    <property type="match status" value="1"/>
</dbReference>
<proteinExistence type="predicted"/>
<dbReference type="AlphaFoldDB" id="A0AAW0WHF9"/>
<feature type="transmembrane region" description="Helical" evidence="6">
    <location>
        <begin position="228"/>
        <end position="251"/>
    </location>
</feature>
<dbReference type="EMBL" id="JARKIK010000061">
    <property type="protein sequence ID" value="KAK8731533.1"/>
    <property type="molecule type" value="Genomic_DNA"/>
</dbReference>
<comment type="subcellular location">
    <subcellularLocation>
        <location evidence="1">Membrane</location>
        <topology evidence="1">Multi-pass membrane protein</topology>
    </subcellularLocation>
</comment>
<dbReference type="InterPro" id="IPR050846">
    <property type="entry name" value="TLCD"/>
</dbReference>
<dbReference type="InterPro" id="IPR006634">
    <property type="entry name" value="TLC-dom"/>
</dbReference>
<evidence type="ECO:0000259" key="7">
    <source>
        <dbReference type="PROSITE" id="PS50922"/>
    </source>
</evidence>
<organism evidence="8 9">
    <name type="scientific">Cherax quadricarinatus</name>
    <name type="common">Australian red claw crayfish</name>
    <dbReference type="NCBI Taxonomy" id="27406"/>
    <lineage>
        <taxon>Eukaryota</taxon>
        <taxon>Metazoa</taxon>
        <taxon>Ecdysozoa</taxon>
        <taxon>Arthropoda</taxon>
        <taxon>Crustacea</taxon>
        <taxon>Multicrustacea</taxon>
        <taxon>Malacostraca</taxon>
        <taxon>Eumalacostraca</taxon>
        <taxon>Eucarida</taxon>
        <taxon>Decapoda</taxon>
        <taxon>Pleocyemata</taxon>
        <taxon>Astacidea</taxon>
        <taxon>Parastacoidea</taxon>
        <taxon>Parastacidae</taxon>
        <taxon>Cherax</taxon>
    </lineage>
</organism>
<evidence type="ECO:0000256" key="2">
    <source>
        <dbReference type="ARBA" id="ARBA00022692"/>
    </source>
</evidence>
<evidence type="ECO:0000313" key="8">
    <source>
        <dbReference type="EMBL" id="KAK8731533.1"/>
    </source>
</evidence>
<feature type="transmembrane region" description="Helical" evidence="6">
    <location>
        <begin position="155"/>
        <end position="175"/>
    </location>
</feature>
<keyword evidence="3 6" id="KW-1133">Transmembrane helix</keyword>
<feature type="transmembrane region" description="Helical" evidence="6">
    <location>
        <begin position="187"/>
        <end position="208"/>
    </location>
</feature>
<dbReference type="GO" id="GO:0016020">
    <property type="term" value="C:membrane"/>
    <property type="evidence" value="ECO:0007669"/>
    <property type="project" value="UniProtKB-SubCell"/>
</dbReference>
<feature type="transmembrane region" description="Helical" evidence="6">
    <location>
        <begin position="129"/>
        <end position="149"/>
    </location>
</feature>
<dbReference type="SMART" id="SM00724">
    <property type="entry name" value="TLC"/>
    <property type="match status" value="1"/>
</dbReference>
<feature type="transmembrane region" description="Helical" evidence="6">
    <location>
        <begin position="6"/>
        <end position="30"/>
    </location>
</feature>
<keyword evidence="2 5" id="KW-0812">Transmembrane</keyword>
<gene>
    <name evidence="8" type="ORF">OTU49_007657</name>
</gene>
<dbReference type="GO" id="GO:0055088">
    <property type="term" value="P:lipid homeostasis"/>
    <property type="evidence" value="ECO:0007669"/>
    <property type="project" value="TreeGrafter"/>
</dbReference>
<evidence type="ECO:0000313" key="9">
    <source>
        <dbReference type="Proteomes" id="UP001445076"/>
    </source>
</evidence>
<feature type="transmembrane region" description="Helical" evidence="6">
    <location>
        <begin position="86"/>
        <end position="108"/>
    </location>
</feature>
<evidence type="ECO:0000256" key="4">
    <source>
        <dbReference type="ARBA" id="ARBA00023136"/>
    </source>
</evidence>
<evidence type="ECO:0000256" key="1">
    <source>
        <dbReference type="ARBA" id="ARBA00004141"/>
    </source>
</evidence>
<feature type="transmembrane region" description="Helical" evidence="6">
    <location>
        <begin position="51"/>
        <end position="71"/>
    </location>
</feature>
<evidence type="ECO:0000256" key="6">
    <source>
        <dbReference type="SAM" id="Phobius"/>
    </source>
</evidence>
<evidence type="ECO:0000256" key="5">
    <source>
        <dbReference type="PROSITE-ProRule" id="PRU00205"/>
    </source>
</evidence>
<evidence type="ECO:0000256" key="3">
    <source>
        <dbReference type="ARBA" id="ARBA00022989"/>
    </source>
</evidence>
<dbReference type="PANTHER" id="PTHR13439:SF66">
    <property type="entry name" value="BCDNA.GH12326"/>
    <property type="match status" value="1"/>
</dbReference>
<dbReference type="Proteomes" id="UP001445076">
    <property type="component" value="Unassembled WGS sequence"/>
</dbReference>
<feature type="domain" description="TLC" evidence="7">
    <location>
        <begin position="43"/>
        <end position="259"/>
    </location>
</feature>